<evidence type="ECO:0000313" key="7">
    <source>
        <dbReference type="Proteomes" id="UP001501319"/>
    </source>
</evidence>
<evidence type="ECO:0000313" key="6">
    <source>
        <dbReference type="EMBL" id="GAA1656300.1"/>
    </source>
</evidence>
<dbReference type="Proteomes" id="UP001501319">
    <property type="component" value="Unassembled WGS sequence"/>
</dbReference>
<dbReference type="InterPro" id="IPR036388">
    <property type="entry name" value="WH-like_DNA-bd_sf"/>
</dbReference>
<dbReference type="SUPFAM" id="SSF46785">
    <property type="entry name" value="Winged helix' DNA-binding domain"/>
    <property type="match status" value="1"/>
</dbReference>
<evidence type="ECO:0000259" key="4">
    <source>
        <dbReference type="Pfam" id="PF01037"/>
    </source>
</evidence>
<name>A0ABN2FR24_9ACTN</name>
<dbReference type="Gene3D" id="1.10.10.10">
    <property type="entry name" value="Winged helix-like DNA-binding domain superfamily/Winged helix DNA-binding domain"/>
    <property type="match status" value="2"/>
</dbReference>
<dbReference type="InterPro" id="IPR000485">
    <property type="entry name" value="AsnC-type_HTH_dom"/>
</dbReference>
<feature type="domain" description="Transcription regulator AsnC/Lrp ligand binding" evidence="4">
    <location>
        <begin position="81"/>
        <end position="151"/>
    </location>
</feature>
<dbReference type="EMBL" id="BAAANE010000010">
    <property type="protein sequence ID" value="GAA1656300.1"/>
    <property type="molecule type" value="Genomic_DNA"/>
</dbReference>
<keyword evidence="1" id="KW-0805">Transcription regulation</keyword>
<keyword evidence="2" id="KW-0238">DNA-binding</keyword>
<evidence type="ECO:0000256" key="3">
    <source>
        <dbReference type="ARBA" id="ARBA00023163"/>
    </source>
</evidence>
<dbReference type="InterPro" id="IPR019888">
    <property type="entry name" value="Tscrpt_reg_AsnC-like"/>
</dbReference>
<reference evidence="6 7" key="1">
    <citation type="journal article" date="2019" name="Int. J. Syst. Evol. Microbiol.">
        <title>The Global Catalogue of Microorganisms (GCM) 10K type strain sequencing project: providing services to taxonomists for standard genome sequencing and annotation.</title>
        <authorList>
            <consortium name="The Broad Institute Genomics Platform"/>
            <consortium name="The Broad Institute Genome Sequencing Center for Infectious Disease"/>
            <person name="Wu L."/>
            <person name="Ma J."/>
        </authorList>
    </citation>
    <scope>NUCLEOTIDE SEQUENCE [LARGE SCALE GENOMIC DNA]</scope>
    <source>
        <strain evidence="6 7">JCM 14306</strain>
    </source>
</reference>
<sequence length="370" mass="40519">MISFKTARRLKESTILTNDDRELIGALQAGPRAPWTDIGEALGVSGVTAARRWERISATGVAWVTAAPGMSRRTEQCVAYVEVECMPGRRKEVAAELARHDLVVTVEITTGTADILLTIAAANLMTLSHYLLDHLGGMESVLRTRARIATKIYTEGSRWRLLDLPEDTLNRLERLRPEPEPDRPDEAVSMTPDVQRVAGLLTVNGRASYAELSAETGLSPTTVRRHVSKLLGSGMLVPRTDVAAELSGSPVQVYLWADAPVDGLPATARTISQIRQVRLCTTVSSAPSMLLCAWLHTVEEVHRLELAIANRLPQVRIVDRLVVLRTVKRMGRLLDSHGRAVGVVPINIWDDTLDHPARPGPIESAFPTPP</sequence>
<dbReference type="Pfam" id="PF13412">
    <property type="entry name" value="HTH_24"/>
    <property type="match status" value="1"/>
</dbReference>
<evidence type="ECO:0000256" key="2">
    <source>
        <dbReference type="ARBA" id="ARBA00023125"/>
    </source>
</evidence>
<dbReference type="SUPFAM" id="SSF54909">
    <property type="entry name" value="Dimeric alpha+beta barrel"/>
    <property type="match status" value="1"/>
</dbReference>
<dbReference type="InterPro" id="IPR011008">
    <property type="entry name" value="Dimeric_a/b-barrel"/>
</dbReference>
<evidence type="ECO:0000259" key="5">
    <source>
        <dbReference type="Pfam" id="PF13404"/>
    </source>
</evidence>
<dbReference type="SMART" id="SM00344">
    <property type="entry name" value="HTH_ASNC"/>
    <property type="match status" value="2"/>
</dbReference>
<comment type="caution">
    <text evidence="6">The sequence shown here is derived from an EMBL/GenBank/DDBJ whole genome shotgun (WGS) entry which is preliminary data.</text>
</comment>
<evidence type="ECO:0000256" key="1">
    <source>
        <dbReference type="ARBA" id="ARBA00023015"/>
    </source>
</evidence>
<dbReference type="Pfam" id="PF01037">
    <property type="entry name" value="AsnC_trans_reg"/>
    <property type="match status" value="1"/>
</dbReference>
<dbReference type="InterPro" id="IPR019887">
    <property type="entry name" value="Tscrpt_reg_AsnC/Lrp_C"/>
</dbReference>
<dbReference type="Gene3D" id="3.30.70.920">
    <property type="match status" value="1"/>
</dbReference>
<gene>
    <name evidence="6" type="ORF">GCM10009744_56270</name>
</gene>
<protein>
    <submittedName>
        <fullName evidence="6">AsnC family transcriptional regulator</fullName>
    </submittedName>
</protein>
<proteinExistence type="predicted"/>
<feature type="domain" description="HTH asnC-type" evidence="5">
    <location>
        <begin position="19"/>
        <end position="55"/>
    </location>
</feature>
<organism evidence="6 7">
    <name type="scientific">Kribbella alba</name>
    <dbReference type="NCBI Taxonomy" id="190197"/>
    <lineage>
        <taxon>Bacteria</taxon>
        <taxon>Bacillati</taxon>
        <taxon>Actinomycetota</taxon>
        <taxon>Actinomycetes</taxon>
        <taxon>Propionibacteriales</taxon>
        <taxon>Kribbellaceae</taxon>
        <taxon>Kribbella</taxon>
    </lineage>
</organism>
<keyword evidence="3" id="KW-0804">Transcription</keyword>
<accession>A0ABN2FR24</accession>
<dbReference type="RefSeq" id="WP_344115370.1">
    <property type="nucleotide sequence ID" value="NZ_BAAANE010000010.1"/>
</dbReference>
<keyword evidence="7" id="KW-1185">Reference proteome</keyword>
<dbReference type="InterPro" id="IPR036390">
    <property type="entry name" value="WH_DNA-bd_sf"/>
</dbReference>
<dbReference type="PANTHER" id="PTHR30154:SF34">
    <property type="entry name" value="TRANSCRIPTIONAL REGULATOR AZLB"/>
    <property type="match status" value="1"/>
</dbReference>
<dbReference type="Pfam" id="PF13404">
    <property type="entry name" value="HTH_AsnC-type"/>
    <property type="match status" value="1"/>
</dbReference>
<dbReference type="PANTHER" id="PTHR30154">
    <property type="entry name" value="LEUCINE-RESPONSIVE REGULATORY PROTEIN"/>
    <property type="match status" value="1"/>
</dbReference>